<accession>A0A7S1RFG4</accession>
<evidence type="ECO:0000256" key="3">
    <source>
        <dbReference type="SAM" id="MobiDB-lite"/>
    </source>
</evidence>
<dbReference type="PANTHER" id="PTHR32083">
    <property type="entry name" value="CILIA AND FLAGELLA-ASSOCIATED PROTEIN 58-RELATED"/>
    <property type="match status" value="1"/>
</dbReference>
<dbReference type="AlphaFoldDB" id="A0A7S1RFG4"/>
<feature type="domain" description="Cilia- and flagella-associated protein 58 central coiled coil" evidence="4">
    <location>
        <begin position="365"/>
        <end position="660"/>
    </location>
</feature>
<gene>
    <name evidence="5" type="ORF">ACAT0790_LOCUS41740</name>
</gene>
<reference evidence="5" key="1">
    <citation type="submission" date="2021-01" db="EMBL/GenBank/DDBJ databases">
        <authorList>
            <person name="Corre E."/>
            <person name="Pelletier E."/>
            <person name="Niang G."/>
            <person name="Scheremetjew M."/>
            <person name="Finn R."/>
            <person name="Kale V."/>
            <person name="Holt S."/>
            <person name="Cochrane G."/>
            <person name="Meng A."/>
            <person name="Brown T."/>
            <person name="Cohen L."/>
        </authorList>
    </citation>
    <scope>NUCLEOTIDE SEQUENCE</scope>
    <source>
        <strain evidence="5">OF101</strain>
    </source>
</reference>
<organism evidence="5">
    <name type="scientific">Alexandrium catenella</name>
    <name type="common">Red tide dinoflagellate</name>
    <name type="synonym">Gonyaulax catenella</name>
    <dbReference type="NCBI Taxonomy" id="2925"/>
    <lineage>
        <taxon>Eukaryota</taxon>
        <taxon>Sar</taxon>
        <taxon>Alveolata</taxon>
        <taxon>Dinophyceae</taxon>
        <taxon>Gonyaulacales</taxon>
        <taxon>Pyrocystaceae</taxon>
        <taxon>Alexandrium</taxon>
    </lineage>
</organism>
<dbReference type="PANTHER" id="PTHR32083:SF0">
    <property type="entry name" value="CILIA AND FLAGELLA-ASSOCIATED PROTEIN 58"/>
    <property type="match status" value="1"/>
</dbReference>
<feature type="coiled-coil region" evidence="2">
    <location>
        <begin position="787"/>
        <end position="814"/>
    </location>
</feature>
<feature type="region of interest" description="Disordered" evidence="3">
    <location>
        <begin position="329"/>
        <end position="367"/>
    </location>
</feature>
<dbReference type="InterPro" id="IPR049270">
    <property type="entry name" value="CFAP58_CC"/>
</dbReference>
<feature type="coiled-coil region" evidence="2">
    <location>
        <begin position="137"/>
        <end position="171"/>
    </location>
</feature>
<proteinExistence type="predicted"/>
<feature type="coiled-coil region" evidence="2">
    <location>
        <begin position="634"/>
        <end position="699"/>
    </location>
</feature>
<evidence type="ECO:0000259" key="4">
    <source>
        <dbReference type="Pfam" id="PF21771"/>
    </source>
</evidence>
<keyword evidence="1 2" id="KW-0175">Coiled coil</keyword>
<feature type="coiled-coil region" evidence="2">
    <location>
        <begin position="81"/>
        <end position="108"/>
    </location>
</feature>
<feature type="coiled-coil region" evidence="2">
    <location>
        <begin position="539"/>
        <end position="605"/>
    </location>
</feature>
<dbReference type="GO" id="GO:0005856">
    <property type="term" value="C:cytoskeleton"/>
    <property type="evidence" value="ECO:0007669"/>
    <property type="project" value="TreeGrafter"/>
</dbReference>
<protein>
    <recommendedName>
        <fullName evidence="4">Cilia- and flagella-associated protein 58 central coiled coil domain-containing protein</fullName>
    </recommendedName>
</protein>
<evidence type="ECO:0000313" key="5">
    <source>
        <dbReference type="EMBL" id="CAD9164974.1"/>
    </source>
</evidence>
<dbReference type="EMBL" id="HBGE01069661">
    <property type="protein sequence ID" value="CAD9164974.1"/>
    <property type="molecule type" value="Transcribed_RNA"/>
</dbReference>
<evidence type="ECO:0000256" key="1">
    <source>
        <dbReference type="ARBA" id="ARBA00023054"/>
    </source>
</evidence>
<name>A0A7S1RFG4_ALECA</name>
<dbReference type="Pfam" id="PF21771">
    <property type="entry name" value="CFAP58_CC"/>
    <property type="match status" value="1"/>
</dbReference>
<sequence>MEETDSATALEVLKRDYQETLAELSGNKAQIIEPFRVEYENLYKALLRSHESENRLTKKIRDLSTEISSSSQSVQTAMKTAAEDQQQIATLRRDIEAQQKLVEQSLQKEHHANEGIAKYKAQIAELVGRIEQGAGMSVEQENQLAQLKTKKEQLEKDRDMLKQNTDMLQRVCAARLKELQKKERELAASEESIVDIKHGVAEMRQEIDKEKHRKEELEKEMKDLRIENEMRQEELTTVQRTIQREEVALKKIEQDVLEAEKDEERLEKRVRQKMDEKRKLEEKLEQELAKNQKYVQENQQRELALRAKRDDIQRHSAEREKILKMHEALKKKDRGLEEERHDMESTRNELKGDLKSSQEKADGLKRDGDVDRKKIEDLLRERDILNKNVIKADERTKKSIDLVKRQETQSMNMQKDIARWKQDAQEFRKRIRDLEKQREKYGIELSQANAKFFSAKEELKTRGVQLTELKKQIANVQAKRNQQKNLYDAVCMDRNLHAKNLVESNEQINEMRRKFKIMFHQTTALKEEIREKDARLVNCHFSKLNVQKLNEKLKDAKEKAQRRMRNLMNIVETQRTQLKKLESTIQEAEQERQAQQKELEGVIGERDILGAQLIRRNEELALLYEKIKIQQSTLQKGEIQYQERVQEVNNLRAEIRKAKNDVAAAKLQVTNVESLKREIHHLNKTLLREETKVKALQEELENPMNVHRWRELEGSDPATYEMIQKVKSLQKLLISKTEEVMEKDALIQEKEKLYVQLKNIIARQPGPEVAEQLAWYSQNLKEKTAHMKQMAGELEMYHNQVQDLREETDRHNRDFSTVKQAYFQRLRQQRTMQLTAPDVAVM</sequence>
<evidence type="ECO:0000256" key="2">
    <source>
        <dbReference type="SAM" id="Coils"/>
    </source>
</evidence>